<dbReference type="Gene3D" id="3.30.2130.30">
    <property type="match status" value="1"/>
</dbReference>
<dbReference type="AlphaFoldDB" id="A0A0G4EN70"/>
<evidence type="ECO:0000256" key="2">
    <source>
        <dbReference type="ARBA" id="ARBA00022679"/>
    </source>
</evidence>
<dbReference type="GO" id="GO:0008990">
    <property type="term" value="F:rRNA (guanine-N2-)-methyltransferase activity"/>
    <property type="evidence" value="ECO:0007669"/>
    <property type="project" value="TreeGrafter"/>
</dbReference>
<feature type="domain" description="Ribosomal RNA large subunit methyltransferase K/L-like methyltransferase" evidence="4">
    <location>
        <begin position="207"/>
        <end position="326"/>
    </location>
</feature>
<name>A0A0G4EN70_VITBC</name>
<evidence type="ECO:0000256" key="1">
    <source>
        <dbReference type="ARBA" id="ARBA00022603"/>
    </source>
</evidence>
<dbReference type="GO" id="GO:0043527">
    <property type="term" value="C:tRNA methyltransferase complex"/>
    <property type="evidence" value="ECO:0007669"/>
    <property type="project" value="UniProtKB-ARBA"/>
</dbReference>
<dbReference type="InterPro" id="IPR054170">
    <property type="entry name" value="RlmL_1st"/>
</dbReference>
<feature type="region of interest" description="Disordered" evidence="3">
    <location>
        <begin position="334"/>
        <end position="364"/>
    </location>
</feature>
<dbReference type="PhylomeDB" id="A0A0G4EN70"/>
<evidence type="ECO:0000313" key="7">
    <source>
        <dbReference type="Proteomes" id="UP000041254"/>
    </source>
</evidence>
<dbReference type="OMA" id="DPLCHNG"/>
<dbReference type="PANTHER" id="PTHR47313">
    <property type="entry name" value="RIBOSOMAL RNA LARGE SUBUNIT METHYLTRANSFERASE K/L"/>
    <property type="match status" value="1"/>
</dbReference>
<keyword evidence="7" id="KW-1185">Reference proteome</keyword>
<dbReference type="PANTHER" id="PTHR47313:SF1">
    <property type="entry name" value="RIBOSOMAL RNA LARGE SUBUNIT METHYLTRANSFERASE K_L"/>
    <property type="match status" value="1"/>
</dbReference>
<protein>
    <submittedName>
        <fullName evidence="6">Uncharacterized protein</fullName>
    </submittedName>
</protein>
<reference evidence="6 7" key="1">
    <citation type="submission" date="2014-11" db="EMBL/GenBank/DDBJ databases">
        <authorList>
            <person name="Zhu J."/>
            <person name="Qi W."/>
            <person name="Song R."/>
        </authorList>
    </citation>
    <scope>NUCLEOTIDE SEQUENCE [LARGE SCALE GENOMIC DNA]</scope>
</reference>
<gene>
    <name evidence="6" type="ORF">Vbra_7952</name>
</gene>
<dbReference type="OrthoDB" id="416496at2759"/>
<dbReference type="EMBL" id="CDMY01000273">
    <property type="protein sequence ID" value="CEL98566.1"/>
    <property type="molecule type" value="Genomic_DNA"/>
</dbReference>
<keyword evidence="1" id="KW-0489">Methyltransferase</keyword>
<dbReference type="Pfam" id="PF22020">
    <property type="entry name" value="RlmL_1st"/>
    <property type="match status" value="1"/>
</dbReference>
<evidence type="ECO:0000256" key="3">
    <source>
        <dbReference type="SAM" id="MobiDB-lite"/>
    </source>
</evidence>
<dbReference type="Gene3D" id="3.40.50.150">
    <property type="entry name" value="Vaccinia Virus protein VP39"/>
    <property type="match status" value="1"/>
</dbReference>
<dbReference type="GO" id="GO:0070043">
    <property type="term" value="F:rRNA (guanine-N7-)-methyltransferase activity"/>
    <property type="evidence" value="ECO:0007669"/>
    <property type="project" value="TreeGrafter"/>
</dbReference>
<dbReference type="CDD" id="cd11715">
    <property type="entry name" value="THUMP_AdoMetMT"/>
    <property type="match status" value="1"/>
</dbReference>
<evidence type="ECO:0000313" key="6">
    <source>
        <dbReference type="EMBL" id="CEL98566.1"/>
    </source>
</evidence>
<evidence type="ECO:0000259" key="5">
    <source>
        <dbReference type="Pfam" id="PF22020"/>
    </source>
</evidence>
<dbReference type="Pfam" id="PF01170">
    <property type="entry name" value="UPF0020"/>
    <property type="match status" value="1"/>
</dbReference>
<evidence type="ECO:0000259" key="4">
    <source>
        <dbReference type="Pfam" id="PF01170"/>
    </source>
</evidence>
<dbReference type="InParanoid" id="A0A0G4EN70"/>
<accession>A0A0G4EN70</accession>
<dbReference type="InterPro" id="IPR029063">
    <property type="entry name" value="SAM-dependent_MTases_sf"/>
</dbReference>
<dbReference type="Proteomes" id="UP000041254">
    <property type="component" value="Unassembled WGS sequence"/>
</dbReference>
<proteinExistence type="predicted"/>
<sequence>MSGGHTLTQALAKHVAHRKLGIPVNKVKSDEPAALRKVLVGVATGLENLLERELKSLGIEGTFQKVAGGVQVEGTDDLLWRICLKSRIAESVKLCLCDPFHAKDEKHLVNNLHAIPWGHYFPFFATMQDPPIKVESSRSRLFHTKMIERAVVDAIRAELRTHVEEKGDPIRSMHARRGVQRAAKVEVQLHHNECQIYLDGSGDLGRRLWRETVGTLPLRENLAAAIVLKTPFLKLLCEDRGVALWDPFCGAGTILLEALGIAMGHPAGSPRIRYPFYDFPCHSARRFSEVLSDLALTPHPNLANLTLLGTDMREQEVNGARKNLTTFCERMPRQASPDYEPPLAAQPRLSGDDGTAAASSPSSSESQLPAKIKFVHTEPWKVGSYVDNCMIVTKVPYGRQLGSEALRRIYQKFARLLLSRHDWRGVYCLASRRDFKIVTGLDWRTELRFKNKDTVVELLSWSGGKKSWDSYYTDD</sequence>
<organism evidence="6 7">
    <name type="scientific">Vitrella brassicaformis (strain CCMP3155)</name>
    <dbReference type="NCBI Taxonomy" id="1169540"/>
    <lineage>
        <taxon>Eukaryota</taxon>
        <taxon>Sar</taxon>
        <taxon>Alveolata</taxon>
        <taxon>Colpodellida</taxon>
        <taxon>Vitrellaceae</taxon>
        <taxon>Vitrella</taxon>
    </lineage>
</organism>
<dbReference type="VEuPathDB" id="CryptoDB:Vbra_7952"/>
<dbReference type="SUPFAM" id="SSF53335">
    <property type="entry name" value="S-adenosyl-L-methionine-dependent methyltransferases"/>
    <property type="match status" value="1"/>
</dbReference>
<keyword evidence="2" id="KW-0808">Transferase</keyword>
<feature type="domain" description="RlmL ferredoxin-like" evidence="5">
    <location>
        <begin position="42"/>
        <end position="92"/>
    </location>
</feature>
<dbReference type="InterPro" id="IPR000241">
    <property type="entry name" value="RlmKL-like_Mtase"/>
</dbReference>